<keyword evidence="3 6" id="KW-0812">Transmembrane</keyword>
<feature type="transmembrane region" description="Helical" evidence="6">
    <location>
        <begin position="151"/>
        <end position="175"/>
    </location>
</feature>
<dbReference type="AlphaFoldDB" id="A0AAV8A7P4"/>
<comment type="subcellular location">
    <subcellularLocation>
        <location evidence="1">Endomembrane system</location>
        <topology evidence="1">Multi-pass membrane protein</topology>
    </subcellularLocation>
</comment>
<evidence type="ECO:0000256" key="4">
    <source>
        <dbReference type="ARBA" id="ARBA00022989"/>
    </source>
</evidence>
<sequence length="272" mass="32001">MAIARYVFGIVVCVLIFLWALYQLVVIVKRSNKKIPTSQQFVFHALVLVFLLFRIIWLGLKEDEEVHGKHVVGLFVINRFAIVSFFTSFTLLIFYWAEIFHGWVKSNEQRSLSTLKKPFWLMNGFLYLFSLICIIVYAAEEPEDRETNDFYTANILIIALLSALVSIGFLFYGFSLIKRFQDSFSVSKKKNSLRKIVAITIIFFICFMLRFIFFLYRPATDKKMNPDVYTFFAYYIPELIPTCIQLYTMKPKKTIKIDNEEKSQSEEEFDVD</sequence>
<dbReference type="InterPro" id="IPR040226">
    <property type="entry name" value="THH1/TOM1/TOM3"/>
</dbReference>
<keyword evidence="4 6" id="KW-1133">Transmembrane helix</keyword>
<evidence type="ECO:0000256" key="2">
    <source>
        <dbReference type="ARBA" id="ARBA00006779"/>
    </source>
</evidence>
<dbReference type="Proteomes" id="UP001146793">
    <property type="component" value="Unassembled WGS sequence"/>
</dbReference>
<reference evidence="8" key="1">
    <citation type="submission" date="2022-08" db="EMBL/GenBank/DDBJ databases">
        <title>Novel sulphate-reducing endosymbionts in the free-living metamonad Anaeramoeba.</title>
        <authorList>
            <person name="Jerlstrom-Hultqvist J."/>
            <person name="Cepicka I."/>
            <person name="Gallot-Lavallee L."/>
            <person name="Salas-Leiva D."/>
            <person name="Curtis B.A."/>
            <person name="Zahonova K."/>
            <person name="Pipaliya S."/>
            <person name="Dacks J."/>
            <person name="Roger A.J."/>
        </authorList>
    </citation>
    <scope>NUCLEOTIDE SEQUENCE</scope>
    <source>
        <strain evidence="8">Busselton2</strain>
    </source>
</reference>
<proteinExistence type="inferred from homology"/>
<dbReference type="GO" id="GO:0012505">
    <property type="term" value="C:endomembrane system"/>
    <property type="evidence" value="ECO:0007669"/>
    <property type="project" value="UniProtKB-SubCell"/>
</dbReference>
<feature type="transmembrane region" description="Helical" evidence="6">
    <location>
        <begin position="41"/>
        <end position="60"/>
    </location>
</feature>
<evidence type="ECO:0000256" key="5">
    <source>
        <dbReference type="ARBA" id="ARBA00023136"/>
    </source>
</evidence>
<feature type="transmembrane region" description="Helical" evidence="6">
    <location>
        <begin position="118"/>
        <end position="139"/>
    </location>
</feature>
<dbReference type="Pfam" id="PF06454">
    <property type="entry name" value="THH1_TOM1-3_dom"/>
    <property type="match status" value="1"/>
</dbReference>
<feature type="domain" description="THH1/TOM1/TOM3" evidence="7">
    <location>
        <begin position="13"/>
        <end position="250"/>
    </location>
</feature>
<organism evidence="8 9">
    <name type="scientific">Anaeramoeba flamelloides</name>
    <dbReference type="NCBI Taxonomy" id="1746091"/>
    <lineage>
        <taxon>Eukaryota</taxon>
        <taxon>Metamonada</taxon>
        <taxon>Anaeramoebidae</taxon>
        <taxon>Anaeramoeba</taxon>
    </lineage>
</organism>
<evidence type="ECO:0000256" key="1">
    <source>
        <dbReference type="ARBA" id="ARBA00004127"/>
    </source>
</evidence>
<evidence type="ECO:0000256" key="3">
    <source>
        <dbReference type="ARBA" id="ARBA00022692"/>
    </source>
</evidence>
<dbReference type="Gene3D" id="1.20.1070.10">
    <property type="entry name" value="Rhodopsin 7-helix transmembrane proteins"/>
    <property type="match status" value="1"/>
</dbReference>
<name>A0AAV8A7P4_9EUKA</name>
<evidence type="ECO:0000313" key="9">
    <source>
        <dbReference type="Proteomes" id="UP001146793"/>
    </source>
</evidence>
<keyword evidence="5 6" id="KW-0472">Membrane</keyword>
<feature type="transmembrane region" description="Helical" evidence="6">
    <location>
        <begin position="6"/>
        <end position="29"/>
    </location>
</feature>
<dbReference type="EMBL" id="JANTQA010000015">
    <property type="protein sequence ID" value="KAJ3448757.1"/>
    <property type="molecule type" value="Genomic_DNA"/>
</dbReference>
<evidence type="ECO:0000313" key="8">
    <source>
        <dbReference type="EMBL" id="KAJ3448757.1"/>
    </source>
</evidence>
<feature type="transmembrane region" description="Helical" evidence="6">
    <location>
        <begin position="72"/>
        <end position="97"/>
    </location>
</feature>
<protein>
    <submittedName>
        <fullName evidence="8">Tobamovirus multiplication protein 1-like isoform x1</fullName>
    </submittedName>
</protein>
<dbReference type="InterPro" id="IPR009457">
    <property type="entry name" value="THH1/TOM1/TOM3_dom"/>
</dbReference>
<feature type="transmembrane region" description="Helical" evidence="6">
    <location>
        <begin position="228"/>
        <end position="247"/>
    </location>
</feature>
<dbReference type="PANTHER" id="PTHR31142:SF3">
    <property type="entry name" value="THH1_TOM1_TOM3 DOMAIN-CONTAINING PROTEIN"/>
    <property type="match status" value="1"/>
</dbReference>
<comment type="caution">
    <text evidence="8">The sequence shown here is derived from an EMBL/GenBank/DDBJ whole genome shotgun (WGS) entry which is preliminary data.</text>
</comment>
<feature type="transmembrane region" description="Helical" evidence="6">
    <location>
        <begin position="196"/>
        <end position="216"/>
    </location>
</feature>
<gene>
    <name evidence="8" type="ORF">M0812_01240</name>
</gene>
<evidence type="ECO:0000259" key="7">
    <source>
        <dbReference type="Pfam" id="PF06454"/>
    </source>
</evidence>
<accession>A0AAV8A7P4</accession>
<comment type="similarity">
    <text evidence="2">Belongs to the plant tobamovirus multiplication TOM1 protein family.</text>
</comment>
<dbReference type="PANTHER" id="PTHR31142">
    <property type="entry name" value="TOBAMOVIRUS MULTIPLICATION PROTEIN 1-LIKE ISOFORM X1"/>
    <property type="match status" value="1"/>
</dbReference>
<evidence type="ECO:0000256" key="6">
    <source>
        <dbReference type="SAM" id="Phobius"/>
    </source>
</evidence>